<proteinExistence type="predicted"/>
<name>A0A699IC08_TANCI</name>
<protein>
    <submittedName>
        <fullName evidence="1">Uncharacterized protein</fullName>
    </submittedName>
</protein>
<gene>
    <name evidence="1" type="ORF">Tci_490406</name>
</gene>
<dbReference type="AlphaFoldDB" id="A0A699IC08"/>
<accession>A0A699IC08</accession>
<evidence type="ECO:0000313" key="1">
    <source>
        <dbReference type="EMBL" id="GEZ18433.1"/>
    </source>
</evidence>
<reference evidence="1" key="1">
    <citation type="journal article" date="2019" name="Sci. Rep.">
        <title>Draft genome of Tanacetum cinerariifolium, the natural source of mosquito coil.</title>
        <authorList>
            <person name="Yamashiro T."/>
            <person name="Shiraishi A."/>
            <person name="Satake H."/>
            <person name="Nakayama K."/>
        </authorList>
    </citation>
    <scope>NUCLEOTIDE SEQUENCE</scope>
</reference>
<organism evidence="1">
    <name type="scientific">Tanacetum cinerariifolium</name>
    <name type="common">Dalmatian daisy</name>
    <name type="synonym">Chrysanthemum cinerariifolium</name>
    <dbReference type="NCBI Taxonomy" id="118510"/>
    <lineage>
        <taxon>Eukaryota</taxon>
        <taxon>Viridiplantae</taxon>
        <taxon>Streptophyta</taxon>
        <taxon>Embryophyta</taxon>
        <taxon>Tracheophyta</taxon>
        <taxon>Spermatophyta</taxon>
        <taxon>Magnoliopsida</taxon>
        <taxon>eudicotyledons</taxon>
        <taxon>Gunneridae</taxon>
        <taxon>Pentapetalae</taxon>
        <taxon>asterids</taxon>
        <taxon>campanulids</taxon>
        <taxon>Asterales</taxon>
        <taxon>Asteraceae</taxon>
        <taxon>Asteroideae</taxon>
        <taxon>Anthemideae</taxon>
        <taxon>Anthemidinae</taxon>
        <taxon>Tanacetum</taxon>
    </lineage>
</organism>
<comment type="caution">
    <text evidence="1">The sequence shown here is derived from an EMBL/GenBank/DDBJ whole genome shotgun (WGS) entry which is preliminary data.</text>
</comment>
<sequence>MHTLIDFSSFAMNRLKIDNLTKEHLVGYVYNLLKGTCKFYVELDYTMKECYCALSEQLDWNNHEGHRCPYDLTKPLPVQMSSQGRQIIPVDFFFNNDLEYLRGGSNDKKYTTSTTKSKDARTVIEERVEDLYLGVESYQKKLNHTKPRTQDVAMSCRPAYTTLSNPQVYDTLDQMLYELHLGYNTIRRRLWTKLDQQKTHIMIKSINQKLLDRQIMRSLETFVGGRDYGEDLKLLQRTI</sequence>
<dbReference type="EMBL" id="BKCJ010249883">
    <property type="protein sequence ID" value="GEZ18433.1"/>
    <property type="molecule type" value="Genomic_DNA"/>
</dbReference>